<feature type="signal peptide" evidence="2">
    <location>
        <begin position="1"/>
        <end position="22"/>
    </location>
</feature>
<dbReference type="InterPro" id="IPR000953">
    <property type="entry name" value="Chromo/chromo_shadow_dom"/>
</dbReference>
<feature type="chain" id="PRO_5044892674" description="Chromo domain-containing protein" evidence="2">
    <location>
        <begin position="23"/>
        <end position="339"/>
    </location>
</feature>
<dbReference type="Proteomes" id="UP001620626">
    <property type="component" value="Unassembled WGS sequence"/>
</dbReference>
<feature type="region of interest" description="Disordered" evidence="1">
    <location>
        <begin position="57"/>
        <end position="153"/>
    </location>
</feature>
<dbReference type="PROSITE" id="PS50013">
    <property type="entry name" value="CHROMO_2"/>
    <property type="match status" value="1"/>
</dbReference>
<name>A0ABD2KY06_9BILA</name>
<evidence type="ECO:0000313" key="5">
    <source>
        <dbReference type="Proteomes" id="UP001620626"/>
    </source>
</evidence>
<dbReference type="Gene3D" id="2.40.50.40">
    <property type="match status" value="1"/>
</dbReference>
<keyword evidence="5" id="KW-1185">Reference proteome</keyword>
<dbReference type="EMBL" id="JBICBT010000616">
    <property type="protein sequence ID" value="KAL3107470.1"/>
    <property type="molecule type" value="Genomic_DNA"/>
</dbReference>
<sequence length="339" mass="38659">MMILHFFLFLSSILCCFGLNEAQINEQQNVAENVIDPNELSSPANVVEDDPNLFLMNLNTDEPLQRKRRAPEKDGSGKNKQAQKDKNGQGKQTSSNYMDLESPGSALSSVRRSDSGKSPKKVPRFAESPASSSRSSALGRNKQIKPSLNVDISSNSDNSVEEILQETQMKNMSKVNKPVKDKATKDVIIEKEEPECFYVKKILAMYVCHDDEKSRLFYIDWEGYPDDESWQPSRNIYSQELVADFIEYSTIMCAVHALSGKESVPEHIAEELRENEKFKKLMKKIGKNEPFVIKTEANKIVFAEDITKKQKENAQEEIKDFLMSQKLVKEAVLFERRMK</sequence>
<dbReference type="SUPFAM" id="SSF54160">
    <property type="entry name" value="Chromo domain-like"/>
    <property type="match status" value="1"/>
</dbReference>
<gene>
    <name evidence="4" type="ORF">niasHT_014187</name>
</gene>
<evidence type="ECO:0000313" key="4">
    <source>
        <dbReference type="EMBL" id="KAL3107470.1"/>
    </source>
</evidence>
<reference evidence="4 5" key="1">
    <citation type="submission" date="2024-10" db="EMBL/GenBank/DDBJ databases">
        <authorList>
            <person name="Kim D."/>
        </authorList>
    </citation>
    <scope>NUCLEOTIDE SEQUENCE [LARGE SCALE GENOMIC DNA]</scope>
    <source>
        <strain evidence="4">BH-2024</strain>
    </source>
</reference>
<dbReference type="AlphaFoldDB" id="A0ABD2KY06"/>
<evidence type="ECO:0000259" key="3">
    <source>
        <dbReference type="PROSITE" id="PS50013"/>
    </source>
</evidence>
<feature type="compositionally biased region" description="Basic and acidic residues" evidence="1">
    <location>
        <begin position="71"/>
        <end position="88"/>
    </location>
</feature>
<feature type="compositionally biased region" description="Low complexity" evidence="1">
    <location>
        <begin position="126"/>
        <end position="137"/>
    </location>
</feature>
<comment type="caution">
    <text evidence="4">The sequence shown here is derived from an EMBL/GenBank/DDBJ whole genome shotgun (WGS) entry which is preliminary data.</text>
</comment>
<feature type="domain" description="Chromo" evidence="3">
    <location>
        <begin position="197"/>
        <end position="247"/>
    </location>
</feature>
<organism evidence="4 5">
    <name type="scientific">Heterodera trifolii</name>
    <dbReference type="NCBI Taxonomy" id="157864"/>
    <lineage>
        <taxon>Eukaryota</taxon>
        <taxon>Metazoa</taxon>
        <taxon>Ecdysozoa</taxon>
        <taxon>Nematoda</taxon>
        <taxon>Chromadorea</taxon>
        <taxon>Rhabditida</taxon>
        <taxon>Tylenchina</taxon>
        <taxon>Tylenchomorpha</taxon>
        <taxon>Tylenchoidea</taxon>
        <taxon>Heteroderidae</taxon>
        <taxon>Heteroderinae</taxon>
        <taxon>Heterodera</taxon>
    </lineage>
</organism>
<accession>A0ABD2KY06</accession>
<evidence type="ECO:0000256" key="2">
    <source>
        <dbReference type="SAM" id="SignalP"/>
    </source>
</evidence>
<evidence type="ECO:0000256" key="1">
    <source>
        <dbReference type="SAM" id="MobiDB-lite"/>
    </source>
</evidence>
<proteinExistence type="predicted"/>
<dbReference type="InterPro" id="IPR016197">
    <property type="entry name" value="Chromo-like_dom_sf"/>
</dbReference>
<keyword evidence="2" id="KW-0732">Signal</keyword>
<protein>
    <recommendedName>
        <fullName evidence="3">Chromo domain-containing protein</fullName>
    </recommendedName>
</protein>